<evidence type="ECO:0000259" key="7">
    <source>
        <dbReference type="PROSITE" id="PS50112"/>
    </source>
</evidence>
<feature type="compositionally biased region" description="Basic and acidic residues" evidence="4">
    <location>
        <begin position="1548"/>
        <end position="1565"/>
    </location>
</feature>
<feature type="domain" description="Histidine kinase" evidence="5">
    <location>
        <begin position="605"/>
        <end position="823"/>
    </location>
</feature>
<dbReference type="PANTHER" id="PTHR43547:SF2">
    <property type="entry name" value="HYBRID SIGNAL TRANSDUCTION HISTIDINE KINASE C"/>
    <property type="match status" value="1"/>
</dbReference>
<dbReference type="InterPro" id="IPR036890">
    <property type="entry name" value="HATPase_C_sf"/>
</dbReference>
<dbReference type="Gene3D" id="3.40.50.2300">
    <property type="match status" value="2"/>
</dbReference>
<keyword evidence="9" id="KW-1185">Reference proteome</keyword>
<dbReference type="InterPro" id="IPR003594">
    <property type="entry name" value="HATPase_dom"/>
</dbReference>
<dbReference type="PROSITE" id="PS50110">
    <property type="entry name" value="RESPONSE_REGULATORY"/>
    <property type="match status" value="2"/>
</dbReference>
<dbReference type="Gene3D" id="1.10.287.130">
    <property type="match status" value="2"/>
</dbReference>
<feature type="domain" description="Response regulatory" evidence="6">
    <location>
        <begin position="1592"/>
        <end position="1647"/>
    </location>
</feature>
<dbReference type="InterPro" id="IPR013767">
    <property type="entry name" value="PAS_fold"/>
</dbReference>
<feature type="domain" description="Histidine kinase" evidence="5">
    <location>
        <begin position="1189"/>
        <end position="1498"/>
    </location>
</feature>
<gene>
    <name evidence="8" type="ORF">K7432_011228</name>
</gene>
<dbReference type="CDD" id="cd17574">
    <property type="entry name" value="REC_OmpR"/>
    <property type="match status" value="1"/>
</dbReference>
<evidence type="ECO:0000313" key="9">
    <source>
        <dbReference type="Proteomes" id="UP001479436"/>
    </source>
</evidence>
<dbReference type="InterPro" id="IPR035965">
    <property type="entry name" value="PAS-like_dom_sf"/>
</dbReference>
<dbReference type="SMART" id="SM00387">
    <property type="entry name" value="HATPase_c"/>
    <property type="match status" value="2"/>
</dbReference>
<dbReference type="SUPFAM" id="SSF55874">
    <property type="entry name" value="ATPase domain of HSP90 chaperone/DNA topoisomerase II/histidine kinase"/>
    <property type="match status" value="2"/>
</dbReference>
<dbReference type="Gene3D" id="3.30.565.10">
    <property type="entry name" value="Histidine kinase-like ATPase, C-terminal domain"/>
    <property type="match status" value="2"/>
</dbReference>
<evidence type="ECO:0000256" key="4">
    <source>
        <dbReference type="SAM" id="MobiDB-lite"/>
    </source>
</evidence>
<evidence type="ECO:0000259" key="5">
    <source>
        <dbReference type="PROSITE" id="PS50109"/>
    </source>
</evidence>
<feature type="compositionally biased region" description="Polar residues" evidence="4">
    <location>
        <begin position="1535"/>
        <end position="1547"/>
    </location>
</feature>
<dbReference type="PANTHER" id="PTHR43547">
    <property type="entry name" value="TWO-COMPONENT HISTIDINE KINASE"/>
    <property type="match status" value="1"/>
</dbReference>
<dbReference type="Gene3D" id="3.30.450.20">
    <property type="entry name" value="PAS domain"/>
    <property type="match status" value="2"/>
</dbReference>
<feature type="domain" description="PAS" evidence="7">
    <location>
        <begin position="1034"/>
        <end position="1105"/>
    </location>
</feature>
<accession>A0ABR2WMP5</accession>
<feature type="compositionally biased region" description="Polar residues" evidence="4">
    <location>
        <begin position="1516"/>
        <end position="1528"/>
    </location>
</feature>
<dbReference type="PRINTS" id="PR00344">
    <property type="entry name" value="BCTRLSENSOR"/>
</dbReference>
<proteinExistence type="predicted"/>
<dbReference type="InterPro" id="IPR001789">
    <property type="entry name" value="Sig_transdc_resp-reg_receiver"/>
</dbReference>
<name>A0ABR2WMP5_9FUNG</name>
<feature type="coiled-coil region" evidence="3">
    <location>
        <begin position="1151"/>
        <end position="1185"/>
    </location>
</feature>
<dbReference type="InterPro" id="IPR000014">
    <property type="entry name" value="PAS"/>
</dbReference>
<feature type="region of interest" description="Disordered" evidence="4">
    <location>
        <begin position="1516"/>
        <end position="1589"/>
    </location>
</feature>
<dbReference type="Pfam" id="PF02518">
    <property type="entry name" value="HATPase_c"/>
    <property type="match status" value="2"/>
</dbReference>
<keyword evidence="3" id="KW-0175">Coiled coil</keyword>
<dbReference type="InterPro" id="IPR004358">
    <property type="entry name" value="Sig_transdc_His_kin-like_C"/>
</dbReference>
<dbReference type="InterPro" id="IPR005467">
    <property type="entry name" value="His_kinase_dom"/>
</dbReference>
<feature type="region of interest" description="Disordered" evidence="4">
    <location>
        <begin position="863"/>
        <end position="883"/>
    </location>
</feature>
<sequence>MSETKNVIIIGLSYAGIAAAKELAASLPKEYRIIAIERNEFAYHAVPSLRAAVIPGWEVFPKPLPVSLEEYLNCLSSPAFVVKFPQNSLIDPLPLLLYTNGTLLGLCGLQHKPAPEPYFTLEKSLDLQCLFDQQDLAALNIWLREVAFKSDTSTLITYLRTFDPDKSYINSSRTQVEWTSTCVQHSVIVLTGNFFTEHTKNLEYNNTTTEIIEHTDIVPQNNQTNLQEVNWKTIPKFIDTLSGGGFMGEYLRCYDWNSSSLGPIAQWPQSLLTAVSLCMASSFPMAVWWGPKFVLIYNDGYSVVAAGKHPWLFGKDGSDGWSEIWPTLKPMAESVMRGENCYSEDHLLFMTRSGFIEETYHTWSYIPIRQEDGSVGGLLNPSIESTSRVISERRLNTLRDLGATTAGAKCCEEVFSMIGSVLTENVFDVPFALFYTRTNLDGSTTDNDLFEEEEDRQSNDIFQLVETVGISNSHIAAPRKVCLSESEDNHPWRRIFDQVMKTKAVVLIDNLSELFDDLPTRGWDEPVRMAVACPIVGNDQDGILGMLLMGLNSRRSYDEDYKTFIELLSRQTGTVLATIRAYEDQVNRVEALAAIDRAKTSFFSSVSHELRTPLTLILGPIKESLADNSLTLDHKTRLNMVHRNSKRLLRLVNSLLDFSRIEAGRLQATYQETDLGKFTADLASVFRSAIEKGGLKFEVECDEGGKLVWVDPEMWEKIVFNLIGNAFKFTMKGIIKVNMGPSPDRTSVILTVSDTGSGIPPHEIHRIFERFHRVEGQRGRSHEGTGIGLSLTQELVKLHGGKVDVSSEFGRGSTFTITIPYGYTHLPPDQLIERGAQSIDGQNMERPWSYGLSVVEEARQWQPSDDEDLEYLSSTSSTDSSNSIGNTFPLTSCGSRILLVDDNADMRRYVKGLLSKWWQVVEAGNGEEAFNIALQNPPDLIVSDVMMPVLDGLGLLKVLRANQSTKFIPVVLLSARAGEEAKVEGLKSGADDFLVKPFSAKELVARVHTHLELGKLRTELERLVKERTKELAESELRYKVLAKLSPVGIFRLDLNGFITYTNDKWWEISGHDRRSDPNAVNFMSSIYPEDRERTTLIFKECIQSARGFIIEFRWGSNNSGVKWCQGEVIVEYDNQMKPHGFVGTLTDLTERKLLEKERVSALQLAEQQQRRRAEDAEEIKKQQELFIDMTCHELRNPLNGIYHNADFLHESLEKIQSDVRNESIIKVMNWLSTEIVNDLEAVATISLCAQHQKKIADDVLNMSKISMNLLVLAKTDFQPNAVVSNVLRMFETEVKLKCIDVDFIVAEGYSRMNVNWVKGDPTRLSQVLINFLTNAIRFTEKASSRRITVTLGASETIPHSSSRIEHSTNASDESDQDQDTISLSSSASSTGTVRYIQQYSTENVIKEMDNECAKPDLSDAVYIEISIQDSGVGMTSEEQASLFRRFTQVSPKTYAEFGGSGLGLFISKRLVELHGGGIKVNSVKGHGTTFSFFIKCERLNENDILKAEMSMKENQNIDVSRPKVSSPQLMEKPNLSHQKVVNATKPTTQDKKEKLVKSKLKDPKKSNSKMKQKNPPKSHQTPQSPEHDSYRKILVVEDNLINQRVLKRQLELAQFSVDVAKHGLEALELLRKLCIALILMVRLARHA</sequence>
<dbReference type="CDD" id="cd00082">
    <property type="entry name" value="HisKA"/>
    <property type="match status" value="2"/>
</dbReference>
<reference evidence="8 9" key="1">
    <citation type="submission" date="2023-04" db="EMBL/GenBank/DDBJ databases">
        <title>Genome of Basidiobolus ranarum AG-B5.</title>
        <authorList>
            <person name="Stajich J.E."/>
            <person name="Carter-House D."/>
            <person name="Gryganskyi A."/>
        </authorList>
    </citation>
    <scope>NUCLEOTIDE SEQUENCE [LARGE SCALE GENOMIC DNA]</scope>
    <source>
        <strain evidence="8 9">AG-B5</strain>
    </source>
</reference>
<dbReference type="InterPro" id="IPR029016">
    <property type="entry name" value="GAF-like_dom_sf"/>
</dbReference>
<dbReference type="CDD" id="cd16922">
    <property type="entry name" value="HATPase_EvgS-ArcB-TorS-like"/>
    <property type="match status" value="1"/>
</dbReference>
<organism evidence="8 9">
    <name type="scientific">Basidiobolus ranarum</name>
    <dbReference type="NCBI Taxonomy" id="34480"/>
    <lineage>
        <taxon>Eukaryota</taxon>
        <taxon>Fungi</taxon>
        <taxon>Fungi incertae sedis</taxon>
        <taxon>Zoopagomycota</taxon>
        <taxon>Entomophthoromycotina</taxon>
        <taxon>Basidiobolomycetes</taxon>
        <taxon>Basidiobolales</taxon>
        <taxon>Basidiobolaceae</taxon>
        <taxon>Basidiobolus</taxon>
    </lineage>
</organism>
<dbReference type="SMART" id="SM00448">
    <property type="entry name" value="REC"/>
    <property type="match status" value="1"/>
</dbReference>
<dbReference type="PROSITE" id="PS50112">
    <property type="entry name" value="PAS"/>
    <property type="match status" value="1"/>
</dbReference>
<evidence type="ECO:0000313" key="8">
    <source>
        <dbReference type="EMBL" id="KAK9762744.1"/>
    </source>
</evidence>
<dbReference type="EMBL" id="JASJQH010000846">
    <property type="protein sequence ID" value="KAK9762744.1"/>
    <property type="molecule type" value="Genomic_DNA"/>
</dbReference>
<feature type="compositionally biased region" description="Polar residues" evidence="4">
    <location>
        <begin position="1358"/>
        <end position="1371"/>
    </location>
</feature>
<dbReference type="CDD" id="cd00130">
    <property type="entry name" value="PAS"/>
    <property type="match status" value="1"/>
</dbReference>
<keyword evidence="1 2" id="KW-0597">Phosphoprotein</keyword>
<protein>
    <submittedName>
        <fullName evidence="8">Uncharacterized protein</fullName>
    </submittedName>
</protein>
<comment type="caution">
    <text evidence="2">Lacks conserved residue(s) required for the propagation of feature annotation.</text>
</comment>
<evidence type="ECO:0000256" key="3">
    <source>
        <dbReference type="SAM" id="Coils"/>
    </source>
</evidence>
<dbReference type="PROSITE" id="PS50109">
    <property type="entry name" value="HIS_KIN"/>
    <property type="match status" value="2"/>
</dbReference>
<dbReference type="Proteomes" id="UP001479436">
    <property type="component" value="Unassembled WGS sequence"/>
</dbReference>
<feature type="domain" description="Response regulatory" evidence="6">
    <location>
        <begin position="896"/>
        <end position="1011"/>
    </location>
</feature>
<dbReference type="InterPro" id="IPR003661">
    <property type="entry name" value="HisK_dim/P_dom"/>
</dbReference>
<dbReference type="Pfam" id="PF00072">
    <property type="entry name" value="Response_reg"/>
    <property type="match status" value="1"/>
</dbReference>
<evidence type="ECO:0000256" key="1">
    <source>
        <dbReference type="ARBA" id="ARBA00022553"/>
    </source>
</evidence>
<dbReference type="NCBIfam" id="TIGR00229">
    <property type="entry name" value="sensory_box"/>
    <property type="match status" value="1"/>
</dbReference>
<dbReference type="CDD" id="cd17546">
    <property type="entry name" value="REC_hyHK_CKI1_RcsC-like"/>
    <property type="match status" value="1"/>
</dbReference>
<feature type="compositionally biased region" description="Low complexity" evidence="4">
    <location>
        <begin position="871"/>
        <end position="883"/>
    </location>
</feature>
<dbReference type="Pfam" id="PF00989">
    <property type="entry name" value="PAS"/>
    <property type="match status" value="1"/>
</dbReference>
<dbReference type="SUPFAM" id="SSF47384">
    <property type="entry name" value="Homodimeric domain of signal transducing histidine kinase"/>
    <property type="match status" value="2"/>
</dbReference>
<dbReference type="SMART" id="SM00388">
    <property type="entry name" value="HisKA"/>
    <property type="match status" value="2"/>
</dbReference>
<evidence type="ECO:0000259" key="6">
    <source>
        <dbReference type="PROSITE" id="PS50110"/>
    </source>
</evidence>
<feature type="region of interest" description="Disordered" evidence="4">
    <location>
        <begin position="1358"/>
        <end position="1386"/>
    </location>
</feature>
<dbReference type="SUPFAM" id="SSF52172">
    <property type="entry name" value="CheY-like"/>
    <property type="match status" value="2"/>
</dbReference>
<dbReference type="InterPro" id="IPR011006">
    <property type="entry name" value="CheY-like_superfamily"/>
</dbReference>
<comment type="caution">
    <text evidence="8">The sequence shown here is derived from an EMBL/GenBank/DDBJ whole genome shotgun (WGS) entry which is preliminary data.</text>
</comment>
<dbReference type="Gene3D" id="3.30.450.40">
    <property type="match status" value="1"/>
</dbReference>
<feature type="modified residue" description="4-aspartylphosphate" evidence="2">
    <location>
        <position position="944"/>
    </location>
</feature>
<evidence type="ECO:0000256" key="2">
    <source>
        <dbReference type="PROSITE-ProRule" id="PRU00169"/>
    </source>
</evidence>
<dbReference type="SUPFAM" id="SSF55781">
    <property type="entry name" value="GAF domain-like"/>
    <property type="match status" value="1"/>
</dbReference>
<dbReference type="SUPFAM" id="SSF55785">
    <property type="entry name" value="PYP-like sensor domain (PAS domain)"/>
    <property type="match status" value="1"/>
</dbReference>
<dbReference type="InterPro" id="IPR036097">
    <property type="entry name" value="HisK_dim/P_sf"/>
</dbReference>
<dbReference type="Pfam" id="PF00512">
    <property type="entry name" value="HisKA"/>
    <property type="match status" value="1"/>
</dbReference>
<feature type="compositionally biased region" description="Basic residues" evidence="4">
    <location>
        <begin position="1566"/>
        <end position="1576"/>
    </location>
</feature>